<keyword evidence="3 5" id="KW-0808">Transferase</keyword>
<dbReference type="eggNOG" id="COG0566">
    <property type="taxonomic scope" value="Bacteria"/>
</dbReference>
<dbReference type="SMART" id="SM00967">
    <property type="entry name" value="SpoU_sub_bind"/>
    <property type="match status" value="1"/>
</dbReference>
<evidence type="ECO:0000256" key="1">
    <source>
        <dbReference type="ARBA" id="ARBA00007228"/>
    </source>
</evidence>
<dbReference type="InterPro" id="IPR053888">
    <property type="entry name" value="MRM3-like_sub_bind"/>
</dbReference>
<keyword evidence="6" id="KW-1185">Reference proteome</keyword>
<dbReference type="Gene3D" id="3.40.1280.10">
    <property type="match status" value="1"/>
</dbReference>
<dbReference type="SUPFAM" id="SSF55315">
    <property type="entry name" value="L30e-like"/>
    <property type="match status" value="1"/>
</dbReference>
<sequence length="255" mass="28149">MQVIQSVSNPKVKNWKKLNTKKGRKTQEKYLLDGWHLVKEALKANVEVLEIMFTPDYQDYEELYQLQNVELYEITEQIAKNLSATPSPQGIFATIKTTPATTQIPTELTGAWLLLDGVQDPGNIGTMVRTADAAGFTGVVFGTGSADIYQAKVLRSMQGSHFHLEVRSGELMPWIAQFKKQGDPVYGSELNPEAVSYQAVPQAEQFALIMGNEGNGMQAQHLAETTKNLYIPIQGEAESLNVAVAAGILMFTLKK</sequence>
<dbReference type="RefSeq" id="WP_027107159.1">
    <property type="nucleotide sequence ID" value="NZ_JQBZ01000025.1"/>
</dbReference>
<dbReference type="InterPro" id="IPR029026">
    <property type="entry name" value="tRNA_m1G_MTases_N"/>
</dbReference>
<dbReference type="GO" id="GO:0005737">
    <property type="term" value="C:cytoplasm"/>
    <property type="evidence" value="ECO:0007669"/>
    <property type="project" value="UniProtKB-ARBA"/>
</dbReference>
<dbReference type="STRING" id="1122146.IV53_GL000717"/>
<evidence type="ECO:0000313" key="6">
    <source>
        <dbReference type="Proteomes" id="UP000051500"/>
    </source>
</evidence>
<dbReference type="Pfam" id="PF00588">
    <property type="entry name" value="SpoU_methylase"/>
    <property type="match status" value="1"/>
</dbReference>
<comment type="similarity">
    <text evidence="1">Belongs to the class IV-like SAM-binding methyltransferase superfamily. RNA methyltransferase TrmH family.</text>
</comment>
<dbReference type="GO" id="GO:0003723">
    <property type="term" value="F:RNA binding"/>
    <property type="evidence" value="ECO:0007669"/>
    <property type="project" value="InterPro"/>
</dbReference>
<evidence type="ECO:0000256" key="3">
    <source>
        <dbReference type="ARBA" id="ARBA00022679"/>
    </source>
</evidence>
<dbReference type="GO" id="GO:0006396">
    <property type="term" value="P:RNA processing"/>
    <property type="evidence" value="ECO:0007669"/>
    <property type="project" value="InterPro"/>
</dbReference>
<feature type="domain" description="RNA 2-O ribose methyltransferase substrate binding" evidence="4">
    <location>
        <begin position="31"/>
        <end position="101"/>
    </location>
</feature>
<proteinExistence type="inferred from homology"/>
<dbReference type="OrthoDB" id="9785673at2"/>
<evidence type="ECO:0000313" key="5">
    <source>
        <dbReference type="EMBL" id="KRN88749.1"/>
    </source>
</evidence>
<dbReference type="InterPro" id="IPR029064">
    <property type="entry name" value="Ribosomal_eL30-like_sf"/>
</dbReference>
<dbReference type="AlphaFoldDB" id="A0A0R2KRC7"/>
<accession>A0A0R2KRC7</accession>
<dbReference type="InterPro" id="IPR013123">
    <property type="entry name" value="SpoU_subst-bd"/>
</dbReference>
<evidence type="ECO:0000259" key="4">
    <source>
        <dbReference type="SMART" id="SM00967"/>
    </source>
</evidence>
<dbReference type="PANTHER" id="PTHR43191:SF2">
    <property type="entry name" value="RRNA METHYLTRANSFERASE 3, MITOCHONDRIAL"/>
    <property type="match status" value="1"/>
</dbReference>
<dbReference type="PATRIC" id="fig|1122146.4.peg.747"/>
<dbReference type="GO" id="GO:0008173">
    <property type="term" value="F:RNA methyltransferase activity"/>
    <property type="evidence" value="ECO:0007669"/>
    <property type="project" value="InterPro"/>
</dbReference>
<dbReference type="GO" id="GO:0032259">
    <property type="term" value="P:methylation"/>
    <property type="evidence" value="ECO:0007669"/>
    <property type="project" value="UniProtKB-KW"/>
</dbReference>
<reference evidence="5 6" key="1">
    <citation type="journal article" date="2015" name="Genome Announc.">
        <title>Expanding the biotechnology potential of lactobacilli through comparative genomics of 213 strains and associated genera.</title>
        <authorList>
            <person name="Sun Z."/>
            <person name="Harris H.M."/>
            <person name="McCann A."/>
            <person name="Guo C."/>
            <person name="Argimon S."/>
            <person name="Zhang W."/>
            <person name="Yang X."/>
            <person name="Jeffery I.B."/>
            <person name="Cooney J.C."/>
            <person name="Kagawa T.F."/>
            <person name="Liu W."/>
            <person name="Song Y."/>
            <person name="Salvetti E."/>
            <person name="Wrobel A."/>
            <person name="Rasinkangas P."/>
            <person name="Parkhill J."/>
            <person name="Rea M.C."/>
            <person name="O'Sullivan O."/>
            <person name="Ritari J."/>
            <person name="Douillard F.P."/>
            <person name="Paul Ross R."/>
            <person name="Yang R."/>
            <person name="Briner A.E."/>
            <person name="Felis G.E."/>
            <person name="de Vos W.M."/>
            <person name="Barrangou R."/>
            <person name="Klaenhammer T.R."/>
            <person name="Caufield P.W."/>
            <person name="Cui Y."/>
            <person name="Zhang H."/>
            <person name="O'Toole P.W."/>
        </authorList>
    </citation>
    <scope>NUCLEOTIDE SEQUENCE [LARGE SCALE GENOMIC DNA]</scope>
    <source>
        <strain evidence="5 6">DSM 22408</strain>
    </source>
</reference>
<evidence type="ECO:0000256" key="2">
    <source>
        <dbReference type="ARBA" id="ARBA00022603"/>
    </source>
</evidence>
<name>A0A0R2KRC7_9LACO</name>
<dbReference type="Gene3D" id="3.30.1330.30">
    <property type="match status" value="1"/>
</dbReference>
<dbReference type="InterPro" id="IPR051259">
    <property type="entry name" value="rRNA_Methyltransferase"/>
</dbReference>
<dbReference type="InterPro" id="IPR029028">
    <property type="entry name" value="Alpha/beta_knot_MTases"/>
</dbReference>
<dbReference type="CDD" id="cd18095">
    <property type="entry name" value="SpoU-like_rRNA-MTase"/>
    <property type="match status" value="1"/>
</dbReference>
<dbReference type="Proteomes" id="UP000051500">
    <property type="component" value="Unassembled WGS sequence"/>
</dbReference>
<dbReference type="PANTHER" id="PTHR43191">
    <property type="entry name" value="RRNA METHYLTRANSFERASE 3"/>
    <property type="match status" value="1"/>
</dbReference>
<dbReference type="SUPFAM" id="SSF75217">
    <property type="entry name" value="alpha/beta knot"/>
    <property type="match status" value="1"/>
</dbReference>
<organism evidence="5 6">
    <name type="scientific">Ligilactobacillus ceti DSM 22408</name>
    <dbReference type="NCBI Taxonomy" id="1122146"/>
    <lineage>
        <taxon>Bacteria</taxon>
        <taxon>Bacillati</taxon>
        <taxon>Bacillota</taxon>
        <taxon>Bacilli</taxon>
        <taxon>Lactobacillales</taxon>
        <taxon>Lactobacillaceae</taxon>
        <taxon>Ligilactobacillus</taxon>
    </lineage>
</organism>
<gene>
    <name evidence="5" type="ORF">IV53_GL000717</name>
</gene>
<keyword evidence="2 5" id="KW-0489">Methyltransferase</keyword>
<dbReference type="EMBL" id="JQBZ01000025">
    <property type="protein sequence ID" value="KRN88749.1"/>
    <property type="molecule type" value="Genomic_DNA"/>
</dbReference>
<dbReference type="Pfam" id="PF22435">
    <property type="entry name" value="MRM3-like_sub_bind"/>
    <property type="match status" value="1"/>
</dbReference>
<dbReference type="InterPro" id="IPR001537">
    <property type="entry name" value="SpoU_MeTrfase"/>
</dbReference>
<protein>
    <submittedName>
        <fullName evidence="5">23S rRNA methyltransferase</fullName>
    </submittedName>
</protein>
<comment type="caution">
    <text evidence="5">The sequence shown here is derived from an EMBL/GenBank/DDBJ whole genome shotgun (WGS) entry which is preliminary data.</text>
</comment>